<evidence type="ECO:0000313" key="3">
    <source>
        <dbReference type="EMBL" id="MCZ6160242.1"/>
    </source>
</evidence>
<dbReference type="InterPro" id="IPR038488">
    <property type="entry name" value="Integrase_DNA-bd_sf"/>
</dbReference>
<sequence length="223" mass="26155">MATLTFTQIKKLKYPDDKKMKAYSINSNCSLYLVCFNTGTKLYKKRIKTGYVTLGNFNEISLAEARELATNYEKQSSLSRQMKINDLFNELLDLRYPNTKENQNKRRKYKNRVSKWILDKIGNKLISEVNKDELLNALNGANLEVSQRALAIYRDMLKIDKEINKEKILLRKEEARLKYEKDIADLELFLSKEDSFNKILKELKEISKNSYNMQEALNKAKES</sequence>
<evidence type="ECO:0000259" key="2">
    <source>
        <dbReference type="Pfam" id="PF13356"/>
    </source>
</evidence>
<comment type="caution">
    <text evidence="3">The sequence shown here is derived from an EMBL/GenBank/DDBJ whole genome shotgun (WGS) entry which is preliminary data.</text>
</comment>
<proteinExistence type="predicted"/>
<dbReference type="InterPro" id="IPR025166">
    <property type="entry name" value="Integrase_DNA_bind_dom"/>
</dbReference>
<accession>A0A9Q4KLF1</accession>
<dbReference type="EMBL" id="JAPXGO010000006">
    <property type="protein sequence ID" value="MCZ6160242.1"/>
    <property type="molecule type" value="Genomic_DNA"/>
</dbReference>
<dbReference type="Gene3D" id="1.10.150.130">
    <property type="match status" value="1"/>
</dbReference>
<dbReference type="AlphaFoldDB" id="A0A9Q4KLF1"/>
<gene>
    <name evidence="3" type="ORF">O6B32_07080</name>
</gene>
<dbReference type="RefSeq" id="WP_269484934.1">
    <property type="nucleotide sequence ID" value="NZ_JAPXGO010000006.1"/>
</dbReference>
<dbReference type="Proteomes" id="UP001075225">
    <property type="component" value="Unassembled WGS sequence"/>
</dbReference>
<evidence type="ECO:0000313" key="4">
    <source>
        <dbReference type="Proteomes" id="UP001075225"/>
    </source>
</evidence>
<reference evidence="3" key="1">
    <citation type="submission" date="2022-12" db="EMBL/GenBank/DDBJ databases">
        <title>Species Delineation and Comparative Genomics within the Campylobacter ureolyticus Complex.</title>
        <authorList>
            <person name="Maki J."/>
            <person name="Howard M."/>
            <person name="Connelly S."/>
            <person name="Hardy D.J."/>
            <person name="Cameron A."/>
        </authorList>
    </citation>
    <scope>NUCLEOTIDE SEQUENCE</scope>
    <source>
        <strain evidence="3">URMC_787</strain>
    </source>
</reference>
<dbReference type="GO" id="GO:0003677">
    <property type="term" value="F:DNA binding"/>
    <property type="evidence" value="ECO:0007669"/>
    <property type="project" value="UniProtKB-KW"/>
</dbReference>
<dbReference type="Pfam" id="PF13356">
    <property type="entry name" value="Arm-DNA-bind_3"/>
    <property type="match status" value="1"/>
</dbReference>
<dbReference type="InterPro" id="IPR010998">
    <property type="entry name" value="Integrase_recombinase_N"/>
</dbReference>
<name>A0A9Q4KLF1_9BACT</name>
<keyword evidence="1 3" id="KW-0238">DNA-binding</keyword>
<evidence type="ECO:0000256" key="1">
    <source>
        <dbReference type="ARBA" id="ARBA00023125"/>
    </source>
</evidence>
<dbReference type="Gene3D" id="3.30.160.390">
    <property type="entry name" value="Integrase, DNA-binding domain"/>
    <property type="match status" value="1"/>
</dbReference>
<feature type="non-terminal residue" evidence="3">
    <location>
        <position position="223"/>
    </location>
</feature>
<organism evidence="3 4">
    <name type="scientific">Campylobacter ureolyticus</name>
    <dbReference type="NCBI Taxonomy" id="827"/>
    <lineage>
        <taxon>Bacteria</taxon>
        <taxon>Pseudomonadati</taxon>
        <taxon>Campylobacterota</taxon>
        <taxon>Epsilonproteobacteria</taxon>
        <taxon>Campylobacterales</taxon>
        <taxon>Campylobacteraceae</taxon>
        <taxon>Campylobacter</taxon>
    </lineage>
</organism>
<protein>
    <submittedName>
        <fullName evidence="3">Arm DNA-binding domain-containing protein</fullName>
    </submittedName>
</protein>
<feature type="domain" description="Integrase DNA-binding" evidence="2">
    <location>
        <begin position="4"/>
        <end position="75"/>
    </location>
</feature>